<evidence type="ECO:0000256" key="1">
    <source>
        <dbReference type="SAM" id="Phobius"/>
    </source>
</evidence>
<name>A0ABV7FIT1_9GAMM</name>
<accession>A0ABV7FIT1</accession>
<dbReference type="Proteomes" id="UP001595555">
    <property type="component" value="Unassembled WGS sequence"/>
</dbReference>
<dbReference type="InterPro" id="IPR052336">
    <property type="entry name" value="MlaD_Phospholipid_Transporter"/>
</dbReference>
<evidence type="ECO:0000313" key="3">
    <source>
        <dbReference type="EMBL" id="MFC3116668.1"/>
    </source>
</evidence>
<proteinExistence type="predicted"/>
<keyword evidence="1" id="KW-0472">Membrane</keyword>
<dbReference type="InterPro" id="IPR003399">
    <property type="entry name" value="Mce/MlaD"/>
</dbReference>
<comment type="caution">
    <text evidence="3">The sequence shown here is derived from an EMBL/GenBank/DDBJ whole genome shotgun (WGS) entry which is preliminary data.</text>
</comment>
<evidence type="ECO:0000313" key="4">
    <source>
        <dbReference type="Proteomes" id="UP001595555"/>
    </source>
</evidence>
<dbReference type="RefSeq" id="WP_378120196.1">
    <property type="nucleotide sequence ID" value="NZ_JBHRTF010000006.1"/>
</dbReference>
<reference evidence="4" key="1">
    <citation type="journal article" date="2019" name="Int. J. Syst. Evol. Microbiol.">
        <title>The Global Catalogue of Microorganisms (GCM) 10K type strain sequencing project: providing services to taxonomists for standard genome sequencing and annotation.</title>
        <authorList>
            <consortium name="The Broad Institute Genomics Platform"/>
            <consortium name="The Broad Institute Genome Sequencing Center for Infectious Disease"/>
            <person name="Wu L."/>
            <person name="Ma J."/>
        </authorList>
    </citation>
    <scope>NUCLEOTIDE SEQUENCE [LARGE SCALE GENOMIC DNA]</scope>
    <source>
        <strain evidence="4">KCTC 52237</strain>
    </source>
</reference>
<organism evidence="3 4">
    <name type="scientific">Cellvibrio fontiphilus</name>
    <dbReference type="NCBI Taxonomy" id="1815559"/>
    <lineage>
        <taxon>Bacteria</taxon>
        <taxon>Pseudomonadati</taxon>
        <taxon>Pseudomonadota</taxon>
        <taxon>Gammaproteobacteria</taxon>
        <taxon>Cellvibrionales</taxon>
        <taxon>Cellvibrionaceae</taxon>
        <taxon>Cellvibrio</taxon>
    </lineage>
</organism>
<keyword evidence="4" id="KW-1185">Reference proteome</keyword>
<feature type="transmembrane region" description="Helical" evidence="1">
    <location>
        <begin position="7"/>
        <end position="27"/>
    </location>
</feature>
<dbReference type="PANTHER" id="PTHR33371">
    <property type="entry name" value="INTERMEMBRANE PHOSPHOLIPID TRANSPORT SYSTEM BINDING PROTEIN MLAD-RELATED"/>
    <property type="match status" value="1"/>
</dbReference>
<feature type="domain" description="Mce/MlaD" evidence="2">
    <location>
        <begin position="36"/>
        <end position="143"/>
    </location>
</feature>
<dbReference type="PANTHER" id="PTHR33371:SF4">
    <property type="entry name" value="INTERMEMBRANE PHOSPHOLIPID TRANSPORT SYSTEM BINDING PROTEIN MLAD"/>
    <property type="match status" value="1"/>
</dbReference>
<protein>
    <submittedName>
        <fullName evidence="3">MlaD family protein</fullName>
    </submittedName>
</protein>
<dbReference type="EMBL" id="JBHRTF010000006">
    <property type="protein sequence ID" value="MFC3116668.1"/>
    <property type="molecule type" value="Genomic_DNA"/>
</dbReference>
<gene>
    <name evidence="3" type="ORF">ACFODX_13935</name>
</gene>
<keyword evidence="1" id="KW-1133">Transmembrane helix</keyword>
<dbReference type="Pfam" id="PF02470">
    <property type="entry name" value="MlaD"/>
    <property type="match status" value="1"/>
</dbReference>
<keyword evidence="1" id="KW-0812">Transmembrane</keyword>
<evidence type="ECO:0000259" key="2">
    <source>
        <dbReference type="Pfam" id="PF02470"/>
    </source>
</evidence>
<sequence>MSQQKSFAIGAFIVGAILLVFVALLFFSGGNLFSQKERIVMYFEESVQGLQIGAPIKLKGVVLGEITDIQINFPDEDEGKNPVIGSEKNTIATRVTADLALQRISRTGTTVDRSFFEDAISKGLRAQLNYQSFLTGLLYVELNFFPDTEPKLYKLQDDYLEIPTAPTAFEEISKNLQEINIKGLIDNLDKLTTSVNKLVQTGVIEQTLSSVKTAADSFTQVSGTINNEVVTLSKNLTATNQELKTLLLTLNKETPLLAANMNSSLVELQKSLDQFSKAAGGINQSFSEDSPLIVQLTETLEDVSRSAKAFRSLSETLEQQPEALLRGKKIADEEP</sequence>